<protein>
    <submittedName>
        <fullName evidence="8">Outer membrane protein TolC</fullName>
    </submittedName>
</protein>
<evidence type="ECO:0000256" key="2">
    <source>
        <dbReference type="ARBA" id="ARBA00007613"/>
    </source>
</evidence>
<evidence type="ECO:0000313" key="9">
    <source>
        <dbReference type="Proteomes" id="UP000190061"/>
    </source>
</evidence>
<comment type="similarity">
    <text evidence="2">Belongs to the outer membrane factor (OMF) (TC 1.B.17) family.</text>
</comment>
<dbReference type="GO" id="GO:0009279">
    <property type="term" value="C:cell outer membrane"/>
    <property type="evidence" value="ECO:0007669"/>
    <property type="project" value="UniProtKB-SubCell"/>
</dbReference>
<dbReference type="STRING" id="1122188.SAMN02745674_00263"/>
<comment type="subcellular location">
    <subcellularLocation>
        <location evidence="1">Cell outer membrane</location>
    </subcellularLocation>
</comment>
<evidence type="ECO:0000256" key="5">
    <source>
        <dbReference type="ARBA" id="ARBA00022692"/>
    </source>
</evidence>
<evidence type="ECO:0000313" key="8">
    <source>
        <dbReference type="EMBL" id="SJZ61400.1"/>
    </source>
</evidence>
<name>A0A1T4M328_9GAMM</name>
<keyword evidence="3" id="KW-0813">Transport</keyword>
<evidence type="ECO:0000256" key="3">
    <source>
        <dbReference type="ARBA" id="ARBA00022448"/>
    </source>
</evidence>
<reference evidence="8 9" key="1">
    <citation type="submission" date="2017-02" db="EMBL/GenBank/DDBJ databases">
        <authorList>
            <person name="Peterson S.W."/>
        </authorList>
    </citation>
    <scope>NUCLEOTIDE SEQUENCE [LARGE SCALE GENOMIC DNA]</scope>
    <source>
        <strain evidence="8 9">DSM 21749</strain>
    </source>
</reference>
<evidence type="ECO:0000256" key="7">
    <source>
        <dbReference type="ARBA" id="ARBA00023237"/>
    </source>
</evidence>
<dbReference type="GO" id="GO:0015562">
    <property type="term" value="F:efflux transmembrane transporter activity"/>
    <property type="evidence" value="ECO:0007669"/>
    <property type="project" value="InterPro"/>
</dbReference>
<proteinExistence type="inferred from homology"/>
<keyword evidence="6" id="KW-0472">Membrane</keyword>
<keyword evidence="4" id="KW-1134">Transmembrane beta strand</keyword>
<organism evidence="8 9">
    <name type="scientific">Lysobacter spongiicola DSM 21749</name>
    <dbReference type="NCBI Taxonomy" id="1122188"/>
    <lineage>
        <taxon>Bacteria</taxon>
        <taxon>Pseudomonadati</taxon>
        <taxon>Pseudomonadota</taxon>
        <taxon>Gammaproteobacteria</taxon>
        <taxon>Lysobacterales</taxon>
        <taxon>Lysobacteraceae</taxon>
        <taxon>Novilysobacter</taxon>
    </lineage>
</organism>
<keyword evidence="9" id="KW-1185">Reference proteome</keyword>
<dbReference type="SUPFAM" id="SSF56954">
    <property type="entry name" value="Outer membrane efflux proteins (OEP)"/>
    <property type="match status" value="1"/>
</dbReference>
<dbReference type="InterPro" id="IPR003423">
    <property type="entry name" value="OMP_efflux"/>
</dbReference>
<dbReference type="PANTHER" id="PTHR30026">
    <property type="entry name" value="OUTER MEMBRANE PROTEIN TOLC"/>
    <property type="match status" value="1"/>
</dbReference>
<keyword evidence="5" id="KW-0812">Transmembrane</keyword>
<evidence type="ECO:0000256" key="1">
    <source>
        <dbReference type="ARBA" id="ARBA00004442"/>
    </source>
</evidence>
<dbReference type="Proteomes" id="UP000190061">
    <property type="component" value="Unassembled WGS sequence"/>
</dbReference>
<evidence type="ECO:0000256" key="4">
    <source>
        <dbReference type="ARBA" id="ARBA00022452"/>
    </source>
</evidence>
<dbReference type="RefSeq" id="WP_234987668.1">
    <property type="nucleotide sequence ID" value="NZ_FUXP01000001.1"/>
</dbReference>
<gene>
    <name evidence="8" type="ORF">SAMN02745674_00263</name>
</gene>
<accession>A0A1T4M328</accession>
<evidence type="ECO:0000256" key="6">
    <source>
        <dbReference type="ARBA" id="ARBA00023136"/>
    </source>
</evidence>
<dbReference type="InterPro" id="IPR051906">
    <property type="entry name" value="TolC-like"/>
</dbReference>
<dbReference type="GO" id="GO:0015288">
    <property type="term" value="F:porin activity"/>
    <property type="evidence" value="ECO:0007669"/>
    <property type="project" value="TreeGrafter"/>
</dbReference>
<dbReference type="AlphaFoldDB" id="A0A1T4M328"/>
<dbReference type="Gene3D" id="1.20.1600.10">
    <property type="entry name" value="Outer membrane efflux proteins (OEP)"/>
    <property type="match status" value="1"/>
</dbReference>
<sequence>MTSLFHRLQAWRPHPRPLFRRRQPLRHLLAGVLAGALWTLALPVTASEPVPGHSLESIRAWVLEHNPELRAMDFEAQAAEARIQPAGALPDPTASLGFRGLDPDKPWRSAGADRQVDYALRQRFPLWGKRGLARTAASQDAVAVGLDRITAARDLLSDAEAAYARYWHADQAVAVLDRRIALLRQVEEIAGVRYALGRAAQQDAIRAQVEQTSLQRERIERLATKQEAAATLNAVLGRRSDAPLATPGEAPRLAVHSASLAEALDDADAHPAVRSQQARAEAARTNVVLERRNRFPDITVGVGAMQLGNGIESTELMLEVEIPFQQRARRERERESRLLEDAALARMDATLRAVEERGASAWARWTSARERRQLIENTLLPQADATWQSALASYQVGEVDFGTLLEALNEWQGADLARVDALRDELLGAAAVRAIEGDIR</sequence>
<dbReference type="PANTHER" id="PTHR30026:SF20">
    <property type="entry name" value="OUTER MEMBRANE PROTEIN TOLC"/>
    <property type="match status" value="1"/>
</dbReference>
<dbReference type="EMBL" id="FUXP01000001">
    <property type="protein sequence ID" value="SJZ61400.1"/>
    <property type="molecule type" value="Genomic_DNA"/>
</dbReference>
<dbReference type="Pfam" id="PF02321">
    <property type="entry name" value="OEP"/>
    <property type="match status" value="1"/>
</dbReference>
<keyword evidence="7" id="KW-0998">Cell outer membrane</keyword>
<dbReference type="GO" id="GO:1990281">
    <property type="term" value="C:efflux pump complex"/>
    <property type="evidence" value="ECO:0007669"/>
    <property type="project" value="TreeGrafter"/>
</dbReference>